<dbReference type="FunFam" id="3.30.70.270:FF:000001">
    <property type="entry name" value="Diguanylate cyclase domain protein"/>
    <property type="match status" value="1"/>
</dbReference>
<reference evidence="2 3" key="1">
    <citation type="journal article" date="2016" name="Nat. Commun.">
        <title>Thousands of microbial genomes shed light on interconnected biogeochemical processes in an aquifer system.</title>
        <authorList>
            <person name="Anantharaman K."/>
            <person name="Brown C.T."/>
            <person name="Hug L.A."/>
            <person name="Sharon I."/>
            <person name="Castelle C.J."/>
            <person name="Probst A.J."/>
            <person name="Thomas B.C."/>
            <person name="Singh A."/>
            <person name="Wilkins M.J."/>
            <person name="Karaoz U."/>
            <person name="Brodie E.L."/>
            <person name="Williams K.H."/>
            <person name="Hubbard S.S."/>
            <person name="Banfield J.F."/>
        </authorList>
    </citation>
    <scope>NUCLEOTIDE SEQUENCE [LARGE SCALE GENOMIC DNA]</scope>
</reference>
<dbReference type="Pfam" id="PF01590">
    <property type="entry name" value="GAF"/>
    <property type="match status" value="1"/>
</dbReference>
<dbReference type="Pfam" id="PF13185">
    <property type="entry name" value="GAF_2"/>
    <property type="match status" value="1"/>
</dbReference>
<dbReference type="SMART" id="SM00267">
    <property type="entry name" value="GGDEF"/>
    <property type="match status" value="1"/>
</dbReference>
<dbReference type="AlphaFoldDB" id="A0A1F5VG51"/>
<evidence type="ECO:0000313" key="3">
    <source>
        <dbReference type="Proteomes" id="UP000178943"/>
    </source>
</evidence>
<dbReference type="Gene3D" id="3.30.450.40">
    <property type="match status" value="3"/>
</dbReference>
<dbReference type="SUPFAM" id="SSF55073">
    <property type="entry name" value="Nucleotide cyclase"/>
    <property type="match status" value="1"/>
</dbReference>
<dbReference type="PROSITE" id="PS50887">
    <property type="entry name" value="GGDEF"/>
    <property type="match status" value="1"/>
</dbReference>
<proteinExistence type="predicted"/>
<dbReference type="CDD" id="cd01949">
    <property type="entry name" value="GGDEF"/>
    <property type="match status" value="1"/>
</dbReference>
<gene>
    <name evidence="2" type="ORF">A2Y62_17255</name>
</gene>
<comment type="caution">
    <text evidence="2">The sequence shown here is derived from an EMBL/GenBank/DDBJ whole genome shotgun (WGS) entry which is preliminary data.</text>
</comment>
<dbReference type="InterPro" id="IPR043128">
    <property type="entry name" value="Rev_trsase/Diguanyl_cyclase"/>
</dbReference>
<evidence type="ECO:0000259" key="1">
    <source>
        <dbReference type="PROSITE" id="PS50887"/>
    </source>
</evidence>
<dbReference type="SMART" id="SM00065">
    <property type="entry name" value="GAF"/>
    <property type="match status" value="3"/>
</dbReference>
<dbReference type="Proteomes" id="UP000178943">
    <property type="component" value="Unassembled WGS sequence"/>
</dbReference>
<dbReference type="SUPFAM" id="SSF55781">
    <property type="entry name" value="GAF domain-like"/>
    <property type="match status" value="3"/>
</dbReference>
<dbReference type="InterPro" id="IPR029016">
    <property type="entry name" value="GAF-like_dom_sf"/>
</dbReference>
<dbReference type="STRING" id="1817863.A2Y62_17255"/>
<dbReference type="NCBIfam" id="TIGR00254">
    <property type="entry name" value="GGDEF"/>
    <property type="match status" value="1"/>
</dbReference>
<dbReference type="Gene3D" id="3.30.70.270">
    <property type="match status" value="1"/>
</dbReference>
<name>A0A1F5VG51_9BACT</name>
<dbReference type="PANTHER" id="PTHR45138:SF9">
    <property type="entry name" value="DIGUANYLATE CYCLASE DGCM-RELATED"/>
    <property type="match status" value="1"/>
</dbReference>
<dbReference type="PANTHER" id="PTHR45138">
    <property type="entry name" value="REGULATORY COMPONENTS OF SENSORY TRANSDUCTION SYSTEM"/>
    <property type="match status" value="1"/>
</dbReference>
<dbReference type="InterPro" id="IPR050469">
    <property type="entry name" value="Diguanylate_Cyclase"/>
</dbReference>
<sequence length="831" mass="94448">MNNQTSLIKKLAYLYNSYTVKELLSALDSFLREEFTCDAWDLIKIIPLQRPKATIIHNSFVSQLDPSRKKKYHLSETNITELISLPEIKYRTIIPEQAATSYEKIIAQSFTHALVLPVERQSHHLVIILSLYYTGARQDSSLLMKLSSYKNLLVSSIFKCFLFADLQKRIDRYIVNAKYREFYNDITKIYESTEQPNDFFIKVANEINLFLGTALILYRRWNRHTAKLHIEEFFASYATELQKDASYKLTETISSTSLNKGKNIYKHLTTSSVKFKDENELLHEGIKSLYLVPITAKNEVIGDIIFANNRPDFTRNEINLFREISQYMLSVFSNYHFYNLLNERLNALNLIVKVTQEISSRLDLDQTINETLSSIKEHFGYDNAALLLITLDNKFLYIHSAVGYDPDTIKYLKIKIGEQGITGAAAATGETIIVDDITKDPRYIPGVKGAKWEVALPLKTSNKIIGVLDVESKSDRRIDYAELSTLEIVAAHIAAALSNSLSYQIEAKRASQLSTIHKIARITGTMDNIDSLINKTLQLLQSSFHFHSISVWFYDKYKQILASPIHIGDTSAFIKHEQLMDDGLAGFSAKNKTTILENDLKHNPDYLQSDSLVQSEICVPIIIDDEIYGIIDVRSTTSYAFDTRDQESIETIAGHLATSIKKLLLIEELHKQAITDPLTSLANRRFFNQALTKEIQRSIRTQRTLSLIITDIDNFKDINDAYGHQMGDQVLIKVASIFTVNSRTIDLIARIGGDEFAIILPEANAKQAFDVADRLRHVLSSTHIEPIGYITASFGISTFSALFHNADEFITQADNAMYQAKKLGRNRVFKG</sequence>
<protein>
    <recommendedName>
        <fullName evidence="1">GGDEF domain-containing protein</fullName>
    </recommendedName>
</protein>
<accession>A0A1F5VG51</accession>
<dbReference type="EMBL" id="MFGW01000180">
    <property type="protein sequence ID" value="OGF62395.1"/>
    <property type="molecule type" value="Genomic_DNA"/>
</dbReference>
<feature type="domain" description="GGDEF" evidence="1">
    <location>
        <begin position="703"/>
        <end position="831"/>
    </location>
</feature>
<dbReference type="InterPro" id="IPR029787">
    <property type="entry name" value="Nucleotide_cyclase"/>
</dbReference>
<evidence type="ECO:0000313" key="2">
    <source>
        <dbReference type="EMBL" id="OGF62395.1"/>
    </source>
</evidence>
<dbReference type="Pfam" id="PF00990">
    <property type="entry name" value="GGDEF"/>
    <property type="match status" value="1"/>
</dbReference>
<dbReference type="InterPro" id="IPR003018">
    <property type="entry name" value="GAF"/>
</dbReference>
<dbReference type="InterPro" id="IPR000160">
    <property type="entry name" value="GGDEF_dom"/>
</dbReference>
<organism evidence="2 3">
    <name type="scientific">Candidatus Fischerbacteria bacterium RBG_13_37_8</name>
    <dbReference type="NCBI Taxonomy" id="1817863"/>
    <lineage>
        <taxon>Bacteria</taxon>
        <taxon>Candidatus Fischeribacteriota</taxon>
    </lineage>
</organism>
<dbReference type="GO" id="GO:0052621">
    <property type="term" value="F:diguanylate cyclase activity"/>
    <property type="evidence" value="ECO:0007669"/>
    <property type="project" value="TreeGrafter"/>
</dbReference>